<proteinExistence type="inferred from homology"/>
<evidence type="ECO:0000313" key="5">
    <source>
        <dbReference type="Proteomes" id="UP000315017"/>
    </source>
</evidence>
<name>A0A517Y664_9BACT</name>
<feature type="transmembrane region" description="Helical" evidence="2">
    <location>
        <begin position="6"/>
        <end position="29"/>
    </location>
</feature>
<keyword evidence="2" id="KW-1133">Transmembrane helix</keyword>
<dbReference type="GO" id="GO:0006465">
    <property type="term" value="P:signal peptide processing"/>
    <property type="evidence" value="ECO:0007669"/>
    <property type="project" value="TreeGrafter"/>
</dbReference>
<dbReference type="OrthoDB" id="9789291at2"/>
<dbReference type="InterPro" id="IPR050882">
    <property type="entry name" value="Prepilin_peptidase/N-MTase"/>
</dbReference>
<feature type="transmembrane region" description="Helical" evidence="2">
    <location>
        <begin position="246"/>
        <end position="267"/>
    </location>
</feature>
<feature type="transmembrane region" description="Helical" evidence="2">
    <location>
        <begin position="73"/>
        <end position="94"/>
    </location>
</feature>
<protein>
    <submittedName>
        <fullName evidence="4">Type IV leader peptidase family protein</fullName>
    </submittedName>
</protein>
<feature type="transmembrane region" description="Helical" evidence="2">
    <location>
        <begin position="353"/>
        <end position="372"/>
    </location>
</feature>
<gene>
    <name evidence="4" type="ORF">ETAA8_06920</name>
</gene>
<feature type="transmembrane region" description="Helical" evidence="2">
    <location>
        <begin position="114"/>
        <end position="134"/>
    </location>
</feature>
<dbReference type="GO" id="GO:0005886">
    <property type="term" value="C:plasma membrane"/>
    <property type="evidence" value="ECO:0007669"/>
    <property type="project" value="TreeGrafter"/>
</dbReference>
<reference evidence="4 5" key="1">
    <citation type="submission" date="2019-02" db="EMBL/GenBank/DDBJ databases">
        <title>Deep-cultivation of Planctomycetes and their phenomic and genomic characterization uncovers novel biology.</title>
        <authorList>
            <person name="Wiegand S."/>
            <person name="Jogler M."/>
            <person name="Boedeker C."/>
            <person name="Pinto D."/>
            <person name="Vollmers J."/>
            <person name="Rivas-Marin E."/>
            <person name="Kohn T."/>
            <person name="Peeters S.H."/>
            <person name="Heuer A."/>
            <person name="Rast P."/>
            <person name="Oberbeckmann S."/>
            <person name="Bunk B."/>
            <person name="Jeske O."/>
            <person name="Meyerdierks A."/>
            <person name="Storesund J.E."/>
            <person name="Kallscheuer N."/>
            <person name="Luecker S."/>
            <person name="Lage O.M."/>
            <person name="Pohl T."/>
            <person name="Merkel B.J."/>
            <person name="Hornburger P."/>
            <person name="Mueller R.-W."/>
            <person name="Bruemmer F."/>
            <person name="Labrenz M."/>
            <person name="Spormann A.M."/>
            <person name="Op den Camp H."/>
            <person name="Overmann J."/>
            <person name="Amann R."/>
            <person name="Jetten M.S.M."/>
            <person name="Mascher T."/>
            <person name="Medema M.H."/>
            <person name="Devos D.P."/>
            <person name="Kaster A.-K."/>
            <person name="Ovreas L."/>
            <person name="Rohde M."/>
            <person name="Galperin M.Y."/>
            <person name="Jogler C."/>
        </authorList>
    </citation>
    <scope>NUCLEOTIDE SEQUENCE [LARGE SCALE GENOMIC DNA]</scope>
    <source>
        <strain evidence="4 5">ETA_A8</strain>
    </source>
</reference>
<dbReference type="PANTHER" id="PTHR30487:SF0">
    <property type="entry name" value="PREPILIN LEADER PEPTIDASE_N-METHYLTRANSFERASE-RELATED"/>
    <property type="match status" value="1"/>
</dbReference>
<evidence type="ECO:0000256" key="1">
    <source>
        <dbReference type="ARBA" id="ARBA00005801"/>
    </source>
</evidence>
<keyword evidence="2" id="KW-0472">Membrane</keyword>
<sequence length="418" mass="46292">MMGPLIAVLIFVVALLVGSGINWAVYTLAFRARPISPWSLPPEHAVPRTWLDCVPLYGWWRLRREEHLHGRWFWVRPILIEAVYGAGMVWLFHFETTGGLLPPIPLSAPLATSYWYPMFAAHAALIALLTAATFIDFDEQTIPDTVTLPGTLLLLLVMTIWPTAHLPVIYFGVPLPGVATVESLLLTSRPAVMFPAEFMNWPGLALALTIVWLWWLAIVPGTLTFRRGPLKAAQFYIASIIRHGTWWRLGILFVLISLAVTGTWLWGGTHWQSLLTSLAGLAFAGGLVWGVRIGGSIGLQQEAMGFGDVTLMAMIGVVVGWQASLLVFFLSPAAAVFVALTQFIITRRKDIAFGPYLSLATVIVIVAWRGLWEGYARGIFELGALVPIAIAFFLLAMTGMLMVWRLIRDAIWARIEGH</sequence>
<dbReference type="Proteomes" id="UP000315017">
    <property type="component" value="Chromosome"/>
</dbReference>
<dbReference type="PANTHER" id="PTHR30487">
    <property type="entry name" value="TYPE 4 PREPILIN-LIKE PROTEINS LEADER PEPTIDE-PROCESSING ENZYME"/>
    <property type="match status" value="1"/>
</dbReference>
<dbReference type="KEGG" id="aagg:ETAA8_06920"/>
<evidence type="ECO:0000313" key="4">
    <source>
        <dbReference type="EMBL" id="QDU25622.1"/>
    </source>
</evidence>
<organism evidence="4 5">
    <name type="scientific">Anatilimnocola aggregata</name>
    <dbReference type="NCBI Taxonomy" id="2528021"/>
    <lineage>
        <taxon>Bacteria</taxon>
        <taxon>Pseudomonadati</taxon>
        <taxon>Planctomycetota</taxon>
        <taxon>Planctomycetia</taxon>
        <taxon>Pirellulales</taxon>
        <taxon>Pirellulaceae</taxon>
        <taxon>Anatilimnocola</taxon>
    </lineage>
</organism>
<comment type="similarity">
    <text evidence="1">Belongs to the peptidase A24 family.</text>
</comment>
<evidence type="ECO:0000256" key="2">
    <source>
        <dbReference type="SAM" id="Phobius"/>
    </source>
</evidence>
<feature type="transmembrane region" description="Helical" evidence="2">
    <location>
        <begin position="203"/>
        <end position="225"/>
    </location>
</feature>
<accession>A0A517Y664</accession>
<evidence type="ECO:0000259" key="3">
    <source>
        <dbReference type="Pfam" id="PF01478"/>
    </source>
</evidence>
<keyword evidence="2" id="KW-0812">Transmembrane</keyword>
<dbReference type="EMBL" id="CP036274">
    <property type="protein sequence ID" value="QDU25622.1"/>
    <property type="molecule type" value="Genomic_DNA"/>
</dbReference>
<feature type="transmembrane region" description="Helical" evidence="2">
    <location>
        <begin position="146"/>
        <end position="164"/>
    </location>
</feature>
<dbReference type="InterPro" id="IPR000045">
    <property type="entry name" value="Prepilin_IV_endopep_pep"/>
</dbReference>
<feature type="transmembrane region" description="Helical" evidence="2">
    <location>
        <begin position="384"/>
        <end position="404"/>
    </location>
</feature>
<dbReference type="RefSeq" id="WP_145084864.1">
    <property type="nucleotide sequence ID" value="NZ_CP036274.1"/>
</dbReference>
<dbReference type="GO" id="GO:0004190">
    <property type="term" value="F:aspartic-type endopeptidase activity"/>
    <property type="evidence" value="ECO:0007669"/>
    <property type="project" value="InterPro"/>
</dbReference>
<feature type="transmembrane region" description="Helical" evidence="2">
    <location>
        <begin position="327"/>
        <end position="346"/>
    </location>
</feature>
<dbReference type="AlphaFoldDB" id="A0A517Y664"/>
<dbReference type="Pfam" id="PF01478">
    <property type="entry name" value="Peptidase_A24"/>
    <property type="match status" value="1"/>
</dbReference>
<feature type="domain" description="Prepilin type IV endopeptidase peptidase" evidence="3">
    <location>
        <begin position="252"/>
        <end position="339"/>
    </location>
</feature>
<keyword evidence="5" id="KW-1185">Reference proteome</keyword>